<evidence type="ECO:0000313" key="4">
    <source>
        <dbReference type="Proteomes" id="UP001201812"/>
    </source>
</evidence>
<dbReference type="PROSITE" id="PS50297">
    <property type="entry name" value="ANK_REP_REGION"/>
    <property type="match status" value="2"/>
</dbReference>
<name>A0AAD4N513_9BILA</name>
<dbReference type="PANTHER" id="PTHR46224">
    <property type="entry name" value="ANKYRIN REPEAT FAMILY PROTEIN"/>
    <property type="match status" value="1"/>
</dbReference>
<dbReference type="SMART" id="SM00248">
    <property type="entry name" value="ANK"/>
    <property type="match status" value="4"/>
</dbReference>
<dbReference type="InterPro" id="IPR051616">
    <property type="entry name" value="Cul2-RING_E3_ligase_SR"/>
</dbReference>
<accession>A0AAD4N513</accession>
<evidence type="ECO:0000256" key="1">
    <source>
        <dbReference type="PROSITE-ProRule" id="PRU00023"/>
    </source>
</evidence>
<dbReference type="EMBL" id="JAKKPZ010000021">
    <property type="protein sequence ID" value="KAI1711588.1"/>
    <property type="molecule type" value="Genomic_DNA"/>
</dbReference>
<protein>
    <submittedName>
        <fullName evidence="3">Ankyrin repeats (3 copies) domain-containing protein</fullName>
    </submittedName>
</protein>
<comment type="caution">
    <text evidence="3">The sequence shown here is derived from an EMBL/GenBank/DDBJ whole genome shotgun (WGS) entry which is preliminary data.</text>
</comment>
<feature type="chain" id="PRO_5041990860" evidence="2">
    <location>
        <begin position="17"/>
        <end position="222"/>
    </location>
</feature>
<evidence type="ECO:0000256" key="2">
    <source>
        <dbReference type="SAM" id="SignalP"/>
    </source>
</evidence>
<evidence type="ECO:0000313" key="3">
    <source>
        <dbReference type="EMBL" id="KAI1711588.1"/>
    </source>
</evidence>
<dbReference type="InterPro" id="IPR002110">
    <property type="entry name" value="Ankyrin_rpt"/>
</dbReference>
<keyword evidence="1" id="KW-0040">ANK repeat</keyword>
<sequence length="222" mass="23679">MFTAIAFIALFATVKAGGWSSKFSTDDAAKTQGEAHREYDHNDQFNKENAQGFTPLAMAIKDHNVGEVGRLLDNGADPNKRSQNITPVVGAIMQSFIGVDKTVQEKIVRKLLTAGADANASSDGTPLIHAIKIGNVGLVRALLEHHAEAGKQPGGIPLNLAIGGGHLDMVPALIEAGADPEERDETYLKGNKVNAYDLAEGRGYNLKEVVTKHAPMTKVQSK</sequence>
<feature type="repeat" description="ANK" evidence="1">
    <location>
        <begin position="51"/>
        <end position="83"/>
    </location>
</feature>
<keyword evidence="2" id="KW-0732">Signal</keyword>
<keyword evidence="4" id="KW-1185">Reference proteome</keyword>
<dbReference type="SUPFAM" id="SSF48403">
    <property type="entry name" value="Ankyrin repeat"/>
    <property type="match status" value="1"/>
</dbReference>
<proteinExistence type="predicted"/>
<gene>
    <name evidence="3" type="ORF">DdX_10050</name>
</gene>
<organism evidence="3 4">
    <name type="scientific">Ditylenchus destructor</name>
    <dbReference type="NCBI Taxonomy" id="166010"/>
    <lineage>
        <taxon>Eukaryota</taxon>
        <taxon>Metazoa</taxon>
        <taxon>Ecdysozoa</taxon>
        <taxon>Nematoda</taxon>
        <taxon>Chromadorea</taxon>
        <taxon>Rhabditida</taxon>
        <taxon>Tylenchina</taxon>
        <taxon>Tylenchomorpha</taxon>
        <taxon>Sphaerularioidea</taxon>
        <taxon>Anguinidae</taxon>
        <taxon>Anguininae</taxon>
        <taxon>Ditylenchus</taxon>
    </lineage>
</organism>
<dbReference type="PANTHER" id="PTHR46224:SF64">
    <property type="entry name" value="IQ MOTIF AND ANKYRIN REPEAT DOMAIN-CONTAINING PROTEIN 1"/>
    <property type="match status" value="1"/>
</dbReference>
<dbReference type="Proteomes" id="UP001201812">
    <property type="component" value="Unassembled WGS sequence"/>
</dbReference>
<dbReference type="InterPro" id="IPR036770">
    <property type="entry name" value="Ankyrin_rpt-contain_sf"/>
</dbReference>
<dbReference type="AlphaFoldDB" id="A0AAD4N513"/>
<dbReference type="Pfam" id="PF12796">
    <property type="entry name" value="Ank_2"/>
    <property type="match status" value="1"/>
</dbReference>
<feature type="signal peptide" evidence="2">
    <location>
        <begin position="1"/>
        <end position="16"/>
    </location>
</feature>
<dbReference type="Pfam" id="PF00023">
    <property type="entry name" value="Ank"/>
    <property type="match status" value="1"/>
</dbReference>
<dbReference type="Gene3D" id="1.25.40.20">
    <property type="entry name" value="Ankyrin repeat-containing domain"/>
    <property type="match status" value="1"/>
</dbReference>
<dbReference type="PROSITE" id="PS50088">
    <property type="entry name" value="ANK_REPEAT"/>
    <property type="match status" value="2"/>
</dbReference>
<reference evidence="3" key="1">
    <citation type="submission" date="2022-01" db="EMBL/GenBank/DDBJ databases">
        <title>Genome Sequence Resource for Two Populations of Ditylenchus destructor, the Migratory Endoparasitic Phytonematode.</title>
        <authorList>
            <person name="Zhang H."/>
            <person name="Lin R."/>
            <person name="Xie B."/>
        </authorList>
    </citation>
    <scope>NUCLEOTIDE SEQUENCE</scope>
    <source>
        <strain evidence="3">BazhouSP</strain>
    </source>
</reference>
<feature type="repeat" description="ANK" evidence="1">
    <location>
        <begin position="153"/>
        <end position="185"/>
    </location>
</feature>